<dbReference type="InterPro" id="IPR007492">
    <property type="entry name" value="LytTR_DNA-bd_dom"/>
</dbReference>
<evidence type="ECO:0000313" key="5">
    <source>
        <dbReference type="Proteomes" id="UP000251993"/>
    </source>
</evidence>
<dbReference type="SMART" id="SM00448">
    <property type="entry name" value="REC"/>
    <property type="match status" value="1"/>
</dbReference>
<dbReference type="PANTHER" id="PTHR37299">
    <property type="entry name" value="TRANSCRIPTIONAL REGULATOR-RELATED"/>
    <property type="match status" value="1"/>
</dbReference>
<evidence type="ECO:0000259" key="2">
    <source>
        <dbReference type="PROSITE" id="PS50110"/>
    </source>
</evidence>
<dbReference type="GO" id="GO:0000156">
    <property type="term" value="F:phosphorelay response regulator activity"/>
    <property type="evidence" value="ECO:0007669"/>
    <property type="project" value="InterPro"/>
</dbReference>
<dbReference type="InterPro" id="IPR046947">
    <property type="entry name" value="LytR-like"/>
</dbReference>
<protein>
    <submittedName>
        <fullName evidence="4">DNA-binding response regulator</fullName>
    </submittedName>
</protein>
<feature type="modified residue" description="4-aspartylphosphate" evidence="1">
    <location>
        <position position="55"/>
    </location>
</feature>
<dbReference type="PANTHER" id="PTHR37299:SF1">
    <property type="entry name" value="STAGE 0 SPORULATION PROTEIN A HOMOLOG"/>
    <property type="match status" value="1"/>
</dbReference>
<reference evidence="4 5" key="1">
    <citation type="submission" date="2018-07" db="EMBL/GenBank/DDBJ databases">
        <title>Genome sequencing of Runella.</title>
        <authorList>
            <person name="Baek M.-G."/>
            <person name="Yi H."/>
        </authorList>
    </citation>
    <scope>NUCLEOTIDE SEQUENCE [LARGE SCALE GENOMIC DNA]</scope>
    <source>
        <strain evidence="4 5">HYN0085</strain>
    </source>
</reference>
<dbReference type="InterPro" id="IPR011006">
    <property type="entry name" value="CheY-like_superfamily"/>
</dbReference>
<dbReference type="Gene3D" id="3.40.50.2300">
    <property type="match status" value="1"/>
</dbReference>
<evidence type="ECO:0000259" key="3">
    <source>
        <dbReference type="PROSITE" id="PS50930"/>
    </source>
</evidence>
<dbReference type="AlphaFoldDB" id="A0A344TKL6"/>
<proteinExistence type="predicted"/>
<evidence type="ECO:0000313" key="4">
    <source>
        <dbReference type="EMBL" id="AXE19187.1"/>
    </source>
</evidence>
<feature type="domain" description="HTH LytTR-type" evidence="3">
    <location>
        <begin position="137"/>
        <end position="226"/>
    </location>
</feature>
<gene>
    <name evidence="4" type="ORF">DR864_16225</name>
</gene>
<accession>A0A344TKL6</accession>
<dbReference type="Pfam" id="PF04397">
    <property type="entry name" value="LytTR"/>
    <property type="match status" value="1"/>
</dbReference>
<dbReference type="PROSITE" id="PS50930">
    <property type="entry name" value="HTH_LYTTR"/>
    <property type="match status" value="1"/>
</dbReference>
<keyword evidence="1" id="KW-0597">Phosphoprotein</keyword>
<name>A0A344TKL6_9BACT</name>
<dbReference type="RefSeq" id="WP_114067971.1">
    <property type="nucleotide sequence ID" value="NZ_CP030850.1"/>
</dbReference>
<dbReference type="Pfam" id="PF00072">
    <property type="entry name" value="Response_reg"/>
    <property type="match status" value="1"/>
</dbReference>
<dbReference type="EMBL" id="CP030850">
    <property type="protein sequence ID" value="AXE19187.1"/>
    <property type="molecule type" value="Genomic_DNA"/>
</dbReference>
<organism evidence="4 5">
    <name type="scientific">Runella rosea</name>
    <dbReference type="NCBI Taxonomy" id="2259595"/>
    <lineage>
        <taxon>Bacteria</taxon>
        <taxon>Pseudomonadati</taxon>
        <taxon>Bacteroidota</taxon>
        <taxon>Cytophagia</taxon>
        <taxon>Cytophagales</taxon>
        <taxon>Spirosomataceae</taxon>
        <taxon>Runella</taxon>
    </lineage>
</organism>
<sequence>MKISCIAIDDEPASLAVIEQYAELVPFLALKRTFVSVKEALAFLKNERVDCVFLDVKMPDMPGTELARILRGQTQIIFITAYSEYAVQGFEVQAIDYLLKPIEFDRFLQAVNRVHAHLSQRIEGQSSIFVKEGYDWVRVSLNEILYIQSDTNLLFIYEQNRRVITRMTMTEMLSLLPSERFIRVHKSFIVAIEAIQKIERHQLTLAKGNVPIGELYREGLERLLLR</sequence>
<keyword evidence="5" id="KW-1185">Reference proteome</keyword>
<dbReference type="SUPFAM" id="SSF52172">
    <property type="entry name" value="CheY-like"/>
    <property type="match status" value="1"/>
</dbReference>
<evidence type="ECO:0000256" key="1">
    <source>
        <dbReference type="PROSITE-ProRule" id="PRU00169"/>
    </source>
</evidence>
<feature type="domain" description="Response regulatory" evidence="2">
    <location>
        <begin position="4"/>
        <end position="115"/>
    </location>
</feature>
<dbReference type="PROSITE" id="PS50110">
    <property type="entry name" value="RESPONSE_REGULATORY"/>
    <property type="match status" value="1"/>
</dbReference>
<dbReference type="Proteomes" id="UP000251993">
    <property type="component" value="Chromosome"/>
</dbReference>
<keyword evidence="4" id="KW-0238">DNA-binding</keyword>
<dbReference type="KEGG" id="run:DR864_16225"/>
<dbReference type="SMART" id="SM00850">
    <property type="entry name" value="LytTR"/>
    <property type="match status" value="1"/>
</dbReference>
<dbReference type="GO" id="GO:0003677">
    <property type="term" value="F:DNA binding"/>
    <property type="evidence" value="ECO:0007669"/>
    <property type="project" value="UniProtKB-KW"/>
</dbReference>
<dbReference type="Gene3D" id="2.40.50.1020">
    <property type="entry name" value="LytTr DNA-binding domain"/>
    <property type="match status" value="1"/>
</dbReference>
<dbReference type="InterPro" id="IPR001789">
    <property type="entry name" value="Sig_transdc_resp-reg_receiver"/>
</dbReference>
<dbReference type="OrthoDB" id="1646880at2"/>